<sequence>MWGFGMADFTWEDDKQVVVRQGDRNLCTLNYSQQSLVWRQRLTGSTFSVKGVEFAHSLVRLCLYSP</sequence>
<organism evidence="1 2">
    <name type="scientific">Nostoc spongiaeforme FACHB-130</name>
    <dbReference type="NCBI Taxonomy" id="1357510"/>
    <lineage>
        <taxon>Bacteria</taxon>
        <taxon>Bacillati</taxon>
        <taxon>Cyanobacteriota</taxon>
        <taxon>Cyanophyceae</taxon>
        <taxon>Nostocales</taxon>
        <taxon>Nostocaceae</taxon>
        <taxon>Nostoc</taxon>
    </lineage>
</organism>
<dbReference type="RefSeq" id="WP_190970300.1">
    <property type="nucleotide sequence ID" value="NZ_JACJTB010000047.1"/>
</dbReference>
<evidence type="ECO:0000313" key="1">
    <source>
        <dbReference type="EMBL" id="MBD2597662.1"/>
    </source>
</evidence>
<dbReference type="Proteomes" id="UP000603457">
    <property type="component" value="Unassembled WGS sequence"/>
</dbReference>
<evidence type="ECO:0000313" key="2">
    <source>
        <dbReference type="Proteomes" id="UP000603457"/>
    </source>
</evidence>
<keyword evidence="2" id="KW-1185">Reference proteome</keyword>
<reference evidence="1 2" key="1">
    <citation type="journal article" date="2020" name="ISME J.">
        <title>Comparative genomics reveals insights into cyanobacterial evolution and habitat adaptation.</title>
        <authorList>
            <person name="Chen M.Y."/>
            <person name="Teng W.K."/>
            <person name="Zhao L."/>
            <person name="Hu C.X."/>
            <person name="Zhou Y.K."/>
            <person name="Han B.P."/>
            <person name="Song L.R."/>
            <person name="Shu W.S."/>
        </authorList>
    </citation>
    <scope>NUCLEOTIDE SEQUENCE [LARGE SCALE GENOMIC DNA]</scope>
    <source>
        <strain evidence="1 2">FACHB-130</strain>
    </source>
</reference>
<proteinExistence type="predicted"/>
<accession>A0ABR8G355</accession>
<comment type="caution">
    <text evidence="1">The sequence shown here is derived from an EMBL/GenBank/DDBJ whole genome shotgun (WGS) entry which is preliminary data.</text>
</comment>
<gene>
    <name evidence="1" type="ORF">H6G74_25550</name>
</gene>
<dbReference type="EMBL" id="JACJTB010000047">
    <property type="protein sequence ID" value="MBD2597662.1"/>
    <property type="molecule type" value="Genomic_DNA"/>
</dbReference>
<name>A0ABR8G355_9NOSO</name>
<protein>
    <submittedName>
        <fullName evidence="1">Uncharacterized protein</fullName>
    </submittedName>
</protein>